<dbReference type="RefSeq" id="WP_000011024.1">
    <property type="nucleotide sequence ID" value="NC_009456.1"/>
</dbReference>
<name>A0A0H3AF26_VIBC3</name>
<dbReference type="KEGG" id="vcr:VC395_A0482"/>
<proteinExistence type="predicted"/>
<organism evidence="1 2">
    <name type="scientific">Vibrio cholerae serotype O1 (strain ATCC 39541 / Classical Ogawa 395 / O395)</name>
    <dbReference type="NCBI Taxonomy" id="345073"/>
    <lineage>
        <taxon>Bacteria</taxon>
        <taxon>Pseudomonadati</taxon>
        <taxon>Pseudomonadota</taxon>
        <taxon>Gammaproteobacteria</taxon>
        <taxon>Vibrionales</taxon>
        <taxon>Vibrionaceae</taxon>
        <taxon>Vibrio</taxon>
    </lineage>
</organism>
<dbReference type="EMBL" id="CP000626">
    <property type="protein sequence ID" value="ABQ18885.1"/>
    <property type="molecule type" value="Genomic_DNA"/>
</dbReference>
<sequence length="283" mass="33022">MSFTKSEILEALQSNLEITNITCNTATLKFKYENTPFEILPSKMCIKSKNKGFAGSYRTFKSLSELVQLVKSCERFILGDGLVDTIPDLLYKAKVRDAQFIEDCYYKESAYYKLKRELSNNSDYAKKSFKEIKDSCDDFKNWWDRIDLPDNWEDFKTWCDTNNCSTQIALELILRRLRFLPSDSGVKAVRFCNIFYWYNGTYRNAKGKTHYQSKNLLHVIRLQDSFNPLEGANIDDYSLLPTDKATLTKEIAMFLSNTEFYKLDMQAYTKGYKDSYVLDTKAL</sequence>
<evidence type="ECO:0000313" key="1">
    <source>
        <dbReference type="EMBL" id="ABQ18885.1"/>
    </source>
</evidence>
<accession>A0A0H3AF26</accession>
<evidence type="ECO:0000313" key="2">
    <source>
        <dbReference type="Proteomes" id="UP000000249"/>
    </source>
</evidence>
<dbReference type="AlphaFoldDB" id="A0A0H3AF26"/>
<gene>
    <name evidence="1" type="ordered locus">VC0395_0776</name>
</gene>
<dbReference type="KEGG" id="vco:VC0395_0776"/>
<dbReference type="Proteomes" id="UP000000249">
    <property type="component" value="Chromosome 2"/>
</dbReference>
<dbReference type="PATRIC" id="fig|345073.21.peg.3227"/>
<protein>
    <submittedName>
        <fullName evidence="1">Uncharacterized protein</fullName>
    </submittedName>
</protein>
<reference evidence="1 2" key="1">
    <citation type="submission" date="2007-03" db="EMBL/GenBank/DDBJ databases">
        <authorList>
            <person name="Heidelberg J."/>
        </authorList>
    </citation>
    <scope>NUCLEOTIDE SEQUENCE [LARGE SCALE GENOMIC DNA]</scope>
    <source>
        <strain evidence="2">ATCC 39541 / Classical Ogawa 395 / O395</strain>
    </source>
</reference>